<dbReference type="InterPro" id="IPR055356">
    <property type="entry name" value="ZP-N"/>
</dbReference>
<dbReference type="InterPro" id="IPR001507">
    <property type="entry name" value="ZP_dom"/>
</dbReference>
<proteinExistence type="predicted"/>
<dbReference type="OrthoDB" id="9944868at2759"/>
<dbReference type="RefSeq" id="XP_030051451.1">
    <property type="nucleotide sequence ID" value="XM_030195591.1"/>
</dbReference>
<evidence type="ECO:0000313" key="5">
    <source>
        <dbReference type="RefSeq" id="XP_030051451.1"/>
    </source>
</evidence>
<dbReference type="PANTHER" id="PTHR47130">
    <property type="entry name" value="SI:DKEY-19B23.11-RELATED"/>
    <property type="match status" value="1"/>
</dbReference>
<dbReference type="InterPro" id="IPR048290">
    <property type="entry name" value="ZP_chr"/>
</dbReference>
<evidence type="ECO:0000256" key="1">
    <source>
        <dbReference type="ARBA" id="ARBA00023157"/>
    </source>
</evidence>
<gene>
    <name evidence="5" type="primary">LOC115465185</name>
</gene>
<dbReference type="InterPro" id="IPR058876">
    <property type="entry name" value="Ig-like_ZP"/>
</dbReference>
<dbReference type="SMART" id="SM00241">
    <property type="entry name" value="ZP"/>
    <property type="match status" value="1"/>
</dbReference>
<dbReference type="InterPro" id="IPR042235">
    <property type="entry name" value="ZP-C_dom"/>
</dbReference>
<evidence type="ECO:0000259" key="3">
    <source>
        <dbReference type="PROSITE" id="PS51034"/>
    </source>
</evidence>
<protein>
    <submittedName>
        <fullName evidence="5">Uncharacterized protein LOC115465185 isoform X1</fullName>
    </submittedName>
</protein>
<keyword evidence="4" id="KW-1185">Reference proteome</keyword>
<keyword evidence="2" id="KW-0325">Glycoprotein</keyword>
<sequence length="910" mass="103099">MASNILFRLYFFVGIFASAVWTHKLATEFMSLECVPTLSLARIYLRAGYVLDKHVRFSAVDQYGRVHEINRALAMQCGYTISTDFRGNIEFRASLISCYSQIVDDRNFTITVQIDVANTSDMKNASSCLRTLSCSYFSWRPREILCETNYMEVSVRREIPQIQDFIQDEPDDWTEVFPEAASGPASVWQVVFHLPSAKKAMLVSEAQSVGYGINTTDSRILLRAPFDASEAREMNVQGVTFSVLRSSTFYKQRWMILLVDTAVACPVDDIKFTKDTIIWSIPKNIDSLLVGASYYNDIHIVMGVNLHKLSSTDISKKNYLFSHDHQTITVQIPVGAEGGYFKSHVREGKHGITYSINVFLEHQWDDDRWGATKHTIIKEITTPFKHVPPVITNNTIPSRKLFNVSIGTFLTDTKLVSLTIGSESLAVTEANKRGYSISEIKHPNGSTSYIVTVPFDSPNVKKTYDGGIDRIYTLNIIYKFQVIPENQVFTETAIVSCPVPDAVLPDAVGYCDKEHLSLMVTRGNVDEDWLPFLSNLLLTTSRHSGYTLHDNGTHFLLQVLKHSSLVLYESLQSSDIMITLPLDMRDSSGLTMKNFSISCSYPSKDLIECLPNGTMIVTAVKLVEVPDMDPSQLALRDKNCRPTLVTEESATFIFNVNSCGTVRKFNQMAMIYENDVLYFRPGMSDPAYQLKVACWYTINETIVFPYGFESNPAPKVQPGFGPLALVMRLFKDLTYSDFYEDTEYPIVRYLRQSLYFEVELLYSEDPQLELFLDNCWSTTSSDQRSSPQWDVVINSCENTEDSHETLFHPVMNNSRLRFASHAKRFEVKMFTFIHDTKALLGEVYFHCSVVICDARDPSSDLLCARICIPDKQRFGRSAEMHYLHGHVSSGAVILMVDGKEQNARMTKSVD</sequence>
<name>A0A6P7XE06_9AMPH</name>
<dbReference type="AlphaFoldDB" id="A0A6P7XE06"/>
<dbReference type="GeneID" id="115465185"/>
<reference evidence="5" key="1">
    <citation type="submission" date="2025-08" db="UniProtKB">
        <authorList>
            <consortium name="RefSeq"/>
        </authorList>
    </citation>
    <scope>IDENTIFICATION</scope>
</reference>
<dbReference type="PRINTS" id="PR00023">
    <property type="entry name" value="ZPELLUCIDA"/>
</dbReference>
<evidence type="ECO:0000313" key="4">
    <source>
        <dbReference type="Proteomes" id="UP000515156"/>
    </source>
</evidence>
<dbReference type="PROSITE" id="PS51034">
    <property type="entry name" value="ZP_2"/>
    <property type="match status" value="1"/>
</dbReference>
<keyword evidence="1" id="KW-1015">Disulfide bond</keyword>
<dbReference type="InParanoid" id="A0A6P7XE06"/>
<dbReference type="InterPro" id="IPR055355">
    <property type="entry name" value="ZP-C"/>
</dbReference>
<dbReference type="PANTHER" id="PTHR47130:SF3">
    <property type="entry name" value="ZONA PELLUCIDA PROTEIN"/>
    <property type="match status" value="1"/>
</dbReference>
<accession>A0A6P7XE06</accession>
<organism evidence="4 5">
    <name type="scientific">Microcaecilia unicolor</name>
    <dbReference type="NCBI Taxonomy" id="1415580"/>
    <lineage>
        <taxon>Eukaryota</taxon>
        <taxon>Metazoa</taxon>
        <taxon>Chordata</taxon>
        <taxon>Craniata</taxon>
        <taxon>Vertebrata</taxon>
        <taxon>Euteleostomi</taxon>
        <taxon>Amphibia</taxon>
        <taxon>Gymnophiona</taxon>
        <taxon>Siphonopidae</taxon>
        <taxon>Microcaecilia</taxon>
    </lineage>
</organism>
<feature type="domain" description="ZP" evidence="3">
    <location>
        <begin position="608"/>
        <end position="870"/>
    </location>
</feature>
<evidence type="ECO:0000256" key="2">
    <source>
        <dbReference type="ARBA" id="ARBA00023180"/>
    </source>
</evidence>
<dbReference type="Gene3D" id="2.60.40.4100">
    <property type="entry name" value="Zona pellucida, ZP-C domain"/>
    <property type="match status" value="1"/>
</dbReference>
<dbReference type="Pfam" id="PF23344">
    <property type="entry name" value="ZP-N"/>
    <property type="match status" value="1"/>
</dbReference>
<dbReference type="Pfam" id="PF00100">
    <property type="entry name" value="Zona_pellucida"/>
    <property type="match status" value="1"/>
</dbReference>
<dbReference type="Gene3D" id="2.60.40.3210">
    <property type="entry name" value="Zona pellucida, ZP-N domain"/>
    <property type="match status" value="1"/>
</dbReference>
<dbReference type="Pfam" id="PF26562">
    <property type="entry name" value="Ig-like"/>
    <property type="match status" value="1"/>
</dbReference>
<dbReference type="KEGG" id="muo:115465185"/>
<dbReference type="Proteomes" id="UP000515156">
    <property type="component" value="Chromosome 3"/>
</dbReference>